<evidence type="ECO:0000259" key="2">
    <source>
        <dbReference type="SMART" id="SM00829"/>
    </source>
</evidence>
<dbReference type="InterPro" id="IPR036291">
    <property type="entry name" value="NAD(P)-bd_dom_sf"/>
</dbReference>
<dbReference type="GO" id="GO:0016491">
    <property type="term" value="F:oxidoreductase activity"/>
    <property type="evidence" value="ECO:0007669"/>
    <property type="project" value="InterPro"/>
</dbReference>
<dbReference type="SUPFAM" id="SSF51735">
    <property type="entry name" value="NAD(P)-binding Rossmann-fold domains"/>
    <property type="match status" value="1"/>
</dbReference>
<dbReference type="InterPro" id="IPR011032">
    <property type="entry name" value="GroES-like_sf"/>
</dbReference>
<dbReference type="SMART" id="SM00829">
    <property type="entry name" value="PKS_ER"/>
    <property type="match status" value="1"/>
</dbReference>
<reference evidence="3 4" key="1">
    <citation type="journal article" date="2011" name="Science">
        <title>Comparative functional genomics of the fission yeasts.</title>
        <authorList>
            <person name="Rhind N."/>
            <person name="Chen Z."/>
            <person name="Yassour M."/>
            <person name="Thompson D.A."/>
            <person name="Haas B.J."/>
            <person name="Habib N."/>
            <person name="Wapinski I."/>
            <person name="Roy S."/>
            <person name="Lin M.F."/>
            <person name="Heiman D.I."/>
            <person name="Young S.K."/>
            <person name="Furuya K."/>
            <person name="Guo Y."/>
            <person name="Pidoux A."/>
            <person name="Chen H.M."/>
            <person name="Robbertse B."/>
            <person name="Goldberg J.M."/>
            <person name="Aoki K."/>
            <person name="Bayne E.H."/>
            <person name="Berlin A.M."/>
            <person name="Desjardins C.A."/>
            <person name="Dobbs E."/>
            <person name="Dukaj L."/>
            <person name="Fan L."/>
            <person name="FitzGerald M.G."/>
            <person name="French C."/>
            <person name="Gujja S."/>
            <person name="Hansen K."/>
            <person name="Keifenheim D."/>
            <person name="Levin J.Z."/>
            <person name="Mosher R.A."/>
            <person name="Mueller C.A."/>
            <person name="Pfiffner J."/>
            <person name="Priest M."/>
            <person name="Russ C."/>
            <person name="Smialowska A."/>
            <person name="Swoboda P."/>
            <person name="Sykes S.M."/>
            <person name="Vaughn M."/>
            <person name="Vengrova S."/>
            <person name="Yoder R."/>
            <person name="Zeng Q."/>
            <person name="Allshire R."/>
            <person name="Baulcombe D."/>
            <person name="Birren B.W."/>
            <person name="Brown W."/>
            <person name="Ekwall K."/>
            <person name="Kellis M."/>
            <person name="Leatherwood J."/>
            <person name="Levin H."/>
            <person name="Margalit H."/>
            <person name="Martienssen R."/>
            <person name="Nieduszynski C.A."/>
            <person name="Spatafora J.W."/>
            <person name="Friedman N."/>
            <person name="Dalgaard J.Z."/>
            <person name="Baumann P."/>
            <person name="Niki H."/>
            <person name="Regev A."/>
            <person name="Nusbaum C."/>
        </authorList>
    </citation>
    <scope>NUCLEOTIDE SEQUENCE [LARGE SCALE GENOMIC DNA]</scope>
    <source>
        <strain evidence="4">yFS275 / FY16936</strain>
    </source>
</reference>
<dbReference type="Proteomes" id="UP000001744">
    <property type="component" value="Unassembled WGS sequence"/>
</dbReference>
<gene>
    <name evidence="3" type="ORF">SJAG_04376</name>
</gene>
<dbReference type="OMA" id="LVTYQCL"/>
<dbReference type="JaponicusDB" id="SJAG_04376"/>
<dbReference type="Pfam" id="PF08240">
    <property type="entry name" value="ADH_N"/>
    <property type="match status" value="1"/>
</dbReference>
<proteinExistence type="predicted"/>
<evidence type="ECO:0000313" key="3">
    <source>
        <dbReference type="EMBL" id="EEB09193.1"/>
    </source>
</evidence>
<accession>B6K6N9</accession>
<dbReference type="Gene3D" id="3.90.180.10">
    <property type="entry name" value="Medium-chain alcohol dehydrogenases, catalytic domain"/>
    <property type="match status" value="1"/>
</dbReference>
<dbReference type="Pfam" id="PF13602">
    <property type="entry name" value="ADH_zinc_N_2"/>
    <property type="match status" value="1"/>
</dbReference>
<evidence type="ECO:0000256" key="1">
    <source>
        <dbReference type="SAM" id="MobiDB-lite"/>
    </source>
</evidence>
<dbReference type="InterPro" id="IPR050700">
    <property type="entry name" value="YIM1/Zinc_Alcohol_DH_Fams"/>
</dbReference>
<evidence type="ECO:0000313" key="4">
    <source>
        <dbReference type="Proteomes" id="UP000001744"/>
    </source>
</evidence>
<dbReference type="VEuPathDB" id="FungiDB:SJAG_04376"/>
<dbReference type="GO" id="GO:0005739">
    <property type="term" value="C:mitochondrion"/>
    <property type="evidence" value="ECO:0000318"/>
    <property type="project" value="GO_Central"/>
</dbReference>
<dbReference type="AlphaFoldDB" id="B6K6N9"/>
<keyword evidence="4" id="KW-1185">Reference proteome</keyword>
<dbReference type="PANTHER" id="PTHR11695:SF294">
    <property type="entry name" value="RETICULON-4-INTERACTING PROTEIN 1, MITOCHONDRIAL"/>
    <property type="match status" value="1"/>
</dbReference>
<dbReference type="InterPro" id="IPR020843">
    <property type="entry name" value="ER"/>
</dbReference>
<dbReference type="GeneID" id="7050928"/>
<dbReference type="PANTHER" id="PTHR11695">
    <property type="entry name" value="ALCOHOL DEHYDROGENASE RELATED"/>
    <property type="match status" value="1"/>
</dbReference>
<dbReference type="HOGENOM" id="CLU_026673_3_3_1"/>
<feature type="region of interest" description="Disordered" evidence="1">
    <location>
        <begin position="1"/>
        <end position="20"/>
    </location>
</feature>
<dbReference type="SUPFAM" id="SSF50129">
    <property type="entry name" value="GroES-like"/>
    <property type="match status" value="1"/>
</dbReference>
<name>B6K6N9_SCHJY</name>
<dbReference type="CDD" id="cd08267">
    <property type="entry name" value="MDR1"/>
    <property type="match status" value="1"/>
</dbReference>
<dbReference type="eggNOG" id="KOG1198">
    <property type="taxonomic scope" value="Eukaryota"/>
</dbReference>
<dbReference type="STRING" id="402676.B6K6N9"/>
<protein>
    <submittedName>
        <fullName evidence="3">Peptidase</fullName>
    </submittedName>
</protein>
<dbReference type="Gene3D" id="3.40.50.720">
    <property type="entry name" value="NAD(P)-binding Rossmann-like Domain"/>
    <property type="match status" value="1"/>
</dbReference>
<sequence>MAQETQATESPAPAPTEVRKFWKYERTGSPEAVLEKGEGPVQDADSLSPTQVLVKVAYTSLNPLDYKVMRIHRIFGKVAMSFPVIPCEDFSGTVLAVGKDVKDLTVGQRVWGVKDVRQLLSTHEGALSTHLVCDSSLTIGLPDTVSLKEAAGLGIAGMTAFQALTEQMHMRRNQRLVVIGGSGGVGTFAIQIARALGCEVTTVSSTRNLTLCHELGATYTIDYTTEDVLDRLNDLAPYDAVFDAVGENYELYKNSYKFLKSDGSYVGIAADFKLSYLSLKLLRDFRPRFLGGSVHKYTDFTLNVQPKLLKEFTDFFTEHHMKTVVDSVHTFDDALGAFQQSMSSRSRGKVIIKISDDA</sequence>
<dbReference type="InterPro" id="IPR013154">
    <property type="entry name" value="ADH-like_N"/>
</dbReference>
<dbReference type="EMBL" id="KE651167">
    <property type="protein sequence ID" value="EEB09193.1"/>
    <property type="molecule type" value="Genomic_DNA"/>
</dbReference>
<feature type="domain" description="Enoyl reductase (ER)" evidence="2">
    <location>
        <begin position="28"/>
        <end position="352"/>
    </location>
</feature>
<organism evidence="3 4">
    <name type="scientific">Schizosaccharomyces japonicus (strain yFS275 / FY16936)</name>
    <name type="common">Fission yeast</name>
    <dbReference type="NCBI Taxonomy" id="402676"/>
    <lineage>
        <taxon>Eukaryota</taxon>
        <taxon>Fungi</taxon>
        <taxon>Dikarya</taxon>
        <taxon>Ascomycota</taxon>
        <taxon>Taphrinomycotina</taxon>
        <taxon>Schizosaccharomycetes</taxon>
        <taxon>Schizosaccharomycetales</taxon>
        <taxon>Schizosaccharomycetaceae</taxon>
        <taxon>Schizosaccharomyces</taxon>
    </lineage>
</organism>
<dbReference type="RefSeq" id="XP_002175486.1">
    <property type="nucleotide sequence ID" value="XM_002175450.2"/>
</dbReference>